<dbReference type="Proteomes" id="UP001603857">
    <property type="component" value="Unassembled WGS sequence"/>
</dbReference>
<accession>A0ABD1LS25</accession>
<organism evidence="1 2">
    <name type="scientific">Flemingia macrophylla</name>
    <dbReference type="NCBI Taxonomy" id="520843"/>
    <lineage>
        <taxon>Eukaryota</taxon>
        <taxon>Viridiplantae</taxon>
        <taxon>Streptophyta</taxon>
        <taxon>Embryophyta</taxon>
        <taxon>Tracheophyta</taxon>
        <taxon>Spermatophyta</taxon>
        <taxon>Magnoliopsida</taxon>
        <taxon>eudicotyledons</taxon>
        <taxon>Gunneridae</taxon>
        <taxon>Pentapetalae</taxon>
        <taxon>rosids</taxon>
        <taxon>fabids</taxon>
        <taxon>Fabales</taxon>
        <taxon>Fabaceae</taxon>
        <taxon>Papilionoideae</taxon>
        <taxon>50 kb inversion clade</taxon>
        <taxon>NPAAA clade</taxon>
        <taxon>indigoferoid/millettioid clade</taxon>
        <taxon>Phaseoleae</taxon>
        <taxon>Flemingia</taxon>
    </lineage>
</organism>
<sequence length="105" mass="12003">MRKRNISIQFGVDGENPMSEAQALLGITGKKLRRLLHVFNHILELLFHFHANMVVEEAPDCFRFMAETDGISDIKVYKVEIHPGVTKIMVRDDNETFSKTTNSRG</sequence>
<dbReference type="AlphaFoldDB" id="A0ABD1LS25"/>
<evidence type="ECO:0000313" key="1">
    <source>
        <dbReference type="EMBL" id="KAL2325715.1"/>
    </source>
</evidence>
<reference evidence="1 2" key="1">
    <citation type="submission" date="2024-08" db="EMBL/GenBank/DDBJ databases">
        <title>Insights into the chromosomal genome structure of Flemingia macrophylla.</title>
        <authorList>
            <person name="Ding Y."/>
            <person name="Zhao Y."/>
            <person name="Bi W."/>
            <person name="Wu M."/>
            <person name="Zhao G."/>
            <person name="Gong Y."/>
            <person name="Li W."/>
            <person name="Zhang P."/>
        </authorList>
    </citation>
    <scope>NUCLEOTIDE SEQUENCE [LARGE SCALE GENOMIC DNA]</scope>
    <source>
        <strain evidence="1">DYQJB</strain>
        <tissue evidence="1">Leaf</tissue>
    </source>
</reference>
<gene>
    <name evidence="1" type="ORF">Fmac_024773</name>
</gene>
<dbReference type="PANTHER" id="PTHR33879:SF3">
    <property type="entry name" value="17.6 KDA CLASS II HEAT SHOCK PROTEIN-RELATED"/>
    <property type="match status" value="1"/>
</dbReference>
<protein>
    <submittedName>
        <fullName evidence="1">Uncharacterized protein</fullName>
    </submittedName>
</protein>
<dbReference type="PANTHER" id="PTHR33879">
    <property type="entry name" value="17.6 KDA CLASS II HEAT SHOCK PROTEIN-RELATED"/>
    <property type="match status" value="1"/>
</dbReference>
<evidence type="ECO:0000313" key="2">
    <source>
        <dbReference type="Proteomes" id="UP001603857"/>
    </source>
</evidence>
<comment type="caution">
    <text evidence="1">The sequence shown here is derived from an EMBL/GenBank/DDBJ whole genome shotgun (WGS) entry which is preliminary data.</text>
</comment>
<keyword evidence="2" id="KW-1185">Reference proteome</keyword>
<dbReference type="EMBL" id="JBGMDY010000008">
    <property type="protein sequence ID" value="KAL2325715.1"/>
    <property type="molecule type" value="Genomic_DNA"/>
</dbReference>
<proteinExistence type="predicted"/>
<name>A0ABD1LS25_9FABA</name>